<evidence type="ECO:0000313" key="1">
    <source>
        <dbReference type="EMBL" id="KAK7490778.1"/>
    </source>
</evidence>
<organism evidence="1 2">
    <name type="scientific">Batillaria attramentaria</name>
    <dbReference type="NCBI Taxonomy" id="370345"/>
    <lineage>
        <taxon>Eukaryota</taxon>
        <taxon>Metazoa</taxon>
        <taxon>Spiralia</taxon>
        <taxon>Lophotrochozoa</taxon>
        <taxon>Mollusca</taxon>
        <taxon>Gastropoda</taxon>
        <taxon>Caenogastropoda</taxon>
        <taxon>Sorbeoconcha</taxon>
        <taxon>Cerithioidea</taxon>
        <taxon>Batillariidae</taxon>
        <taxon>Batillaria</taxon>
    </lineage>
</organism>
<feature type="non-terminal residue" evidence="1">
    <location>
        <position position="1"/>
    </location>
</feature>
<dbReference type="AlphaFoldDB" id="A0ABD0KU38"/>
<gene>
    <name evidence="1" type="ORF">BaRGS_00018007</name>
</gene>
<keyword evidence="2" id="KW-1185">Reference proteome</keyword>
<proteinExistence type="predicted"/>
<evidence type="ECO:0000313" key="2">
    <source>
        <dbReference type="Proteomes" id="UP001519460"/>
    </source>
</evidence>
<dbReference type="Proteomes" id="UP001519460">
    <property type="component" value="Unassembled WGS sequence"/>
</dbReference>
<protein>
    <submittedName>
        <fullName evidence="1">Uncharacterized protein</fullName>
    </submittedName>
</protein>
<accession>A0ABD0KU38</accession>
<sequence length="219" mass="25303">RVESDHMPVVLEFRSTTVADQPSRRVHIEKRKWNPAYAGSFCEAVRSANFRDGMRAAIDCLSVCVETALQTFTDFLLSAGDCMVRKVCYGGPARAVGHSWFDDECRQKKREARKALRRYMRTGLTVDKDVYRQKRSQYKDTLTNKKKTHKQKVLDDLMANKNDSKAFWACIKKANTQHKQLPDINMDTWKQHFETLLSEDDLVSEHGHITDLNDDTVVM</sequence>
<reference evidence="1 2" key="1">
    <citation type="journal article" date="2023" name="Sci. Data">
        <title>Genome assembly of the Korean intertidal mud-creeper Batillaria attramentaria.</title>
        <authorList>
            <person name="Patra A.K."/>
            <person name="Ho P.T."/>
            <person name="Jun S."/>
            <person name="Lee S.J."/>
            <person name="Kim Y."/>
            <person name="Won Y.J."/>
        </authorList>
    </citation>
    <scope>NUCLEOTIDE SEQUENCE [LARGE SCALE GENOMIC DNA]</scope>
    <source>
        <strain evidence="1">Wonlab-2016</strain>
    </source>
</reference>
<dbReference type="EMBL" id="JACVVK020000123">
    <property type="protein sequence ID" value="KAK7490778.1"/>
    <property type="molecule type" value="Genomic_DNA"/>
</dbReference>
<name>A0ABD0KU38_9CAEN</name>
<comment type="caution">
    <text evidence="1">The sequence shown here is derived from an EMBL/GenBank/DDBJ whole genome shotgun (WGS) entry which is preliminary data.</text>
</comment>